<accession>A0A381X000</accession>
<sequence length="260" mass="28938">MQLLNLKMATYKKKGYKSRSKNFDSSVKDSTTAEVFETLDVSASRTEMIVSKYQNYIIGIVGLSVIIVLGYLGYENFILQPKSEEANNELFTAQNYFNKALNDSENKDSLFLLSLNGGEGKYGFLDIINNYSGTDAANLSYYSAGMAYFNLNDFEKSIDFLKNFESNDEILNALAKGVIGDSFAELNQLDDALDSYKLAANSSSNKFSSPKFLLKAGNIATLLGKKSEALNYYKKIKEDFPKSPESILIDIQIGKNSLKN</sequence>
<proteinExistence type="predicted"/>
<protein>
    <submittedName>
        <fullName evidence="2">Uncharacterized protein</fullName>
    </submittedName>
</protein>
<dbReference type="Pfam" id="PF13181">
    <property type="entry name" value="TPR_8"/>
    <property type="match status" value="1"/>
</dbReference>
<gene>
    <name evidence="2" type="ORF">METZ01_LOCUS110970</name>
</gene>
<keyword evidence="1" id="KW-0812">Transmembrane</keyword>
<keyword evidence="1" id="KW-1133">Transmembrane helix</keyword>
<evidence type="ECO:0000256" key="1">
    <source>
        <dbReference type="SAM" id="Phobius"/>
    </source>
</evidence>
<organism evidence="2">
    <name type="scientific">marine metagenome</name>
    <dbReference type="NCBI Taxonomy" id="408172"/>
    <lineage>
        <taxon>unclassified sequences</taxon>
        <taxon>metagenomes</taxon>
        <taxon>ecological metagenomes</taxon>
    </lineage>
</organism>
<dbReference type="AlphaFoldDB" id="A0A381X000"/>
<dbReference type="EMBL" id="UINC01013454">
    <property type="protein sequence ID" value="SVA58116.1"/>
    <property type="molecule type" value="Genomic_DNA"/>
</dbReference>
<dbReference type="Gene3D" id="1.25.40.10">
    <property type="entry name" value="Tetratricopeptide repeat domain"/>
    <property type="match status" value="1"/>
</dbReference>
<dbReference type="InterPro" id="IPR011990">
    <property type="entry name" value="TPR-like_helical_dom_sf"/>
</dbReference>
<dbReference type="Pfam" id="PF13174">
    <property type="entry name" value="TPR_6"/>
    <property type="match status" value="1"/>
</dbReference>
<dbReference type="InterPro" id="IPR019734">
    <property type="entry name" value="TPR_rpt"/>
</dbReference>
<dbReference type="SUPFAM" id="SSF48452">
    <property type="entry name" value="TPR-like"/>
    <property type="match status" value="1"/>
</dbReference>
<keyword evidence="1" id="KW-0472">Membrane</keyword>
<evidence type="ECO:0000313" key="2">
    <source>
        <dbReference type="EMBL" id="SVA58116.1"/>
    </source>
</evidence>
<reference evidence="2" key="1">
    <citation type="submission" date="2018-05" db="EMBL/GenBank/DDBJ databases">
        <authorList>
            <person name="Lanie J.A."/>
            <person name="Ng W.-L."/>
            <person name="Kazmierczak K.M."/>
            <person name="Andrzejewski T.M."/>
            <person name="Davidsen T.M."/>
            <person name="Wayne K.J."/>
            <person name="Tettelin H."/>
            <person name="Glass J.I."/>
            <person name="Rusch D."/>
            <person name="Podicherti R."/>
            <person name="Tsui H.-C.T."/>
            <person name="Winkler M.E."/>
        </authorList>
    </citation>
    <scope>NUCLEOTIDE SEQUENCE</scope>
</reference>
<name>A0A381X000_9ZZZZ</name>
<feature type="transmembrane region" description="Helical" evidence="1">
    <location>
        <begin position="55"/>
        <end position="74"/>
    </location>
</feature>